<evidence type="ECO:0000313" key="13">
    <source>
        <dbReference type="Proteomes" id="UP000276603"/>
    </source>
</evidence>
<dbReference type="NCBIfam" id="TIGR01352">
    <property type="entry name" value="tonB_Cterm"/>
    <property type="match status" value="1"/>
</dbReference>
<dbReference type="RefSeq" id="WP_120713699.1">
    <property type="nucleotide sequence ID" value="NZ_RBCJ01000004.1"/>
</dbReference>
<keyword evidence="6 10" id="KW-0812">Transmembrane</keyword>
<comment type="similarity">
    <text evidence="2">Belongs to the TonB family.</text>
</comment>
<dbReference type="GO" id="GO:0031992">
    <property type="term" value="F:energy transducer activity"/>
    <property type="evidence" value="ECO:0007669"/>
    <property type="project" value="InterPro"/>
</dbReference>
<dbReference type="Pfam" id="PF03544">
    <property type="entry name" value="TonB_C"/>
    <property type="match status" value="1"/>
</dbReference>
<evidence type="ECO:0000256" key="7">
    <source>
        <dbReference type="ARBA" id="ARBA00022927"/>
    </source>
</evidence>
<comment type="caution">
    <text evidence="12">The sequence shown here is derived from an EMBL/GenBank/DDBJ whole genome shotgun (WGS) entry which is preliminary data.</text>
</comment>
<evidence type="ECO:0000256" key="1">
    <source>
        <dbReference type="ARBA" id="ARBA00004383"/>
    </source>
</evidence>
<keyword evidence="13" id="KW-1185">Reference proteome</keyword>
<gene>
    <name evidence="12" type="ORF">D7Z94_20580</name>
</gene>
<keyword evidence="7" id="KW-0653">Protein transport</keyword>
<dbReference type="GO" id="GO:0015891">
    <property type="term" value="P:siderophore transport"/>
    <property type="evidence" value="ECO:0007669"/>
    <property type="project" value="InterPro"/>
</dbReference>
<keyword evidence="5" id="KW-0997">Cell inner membrane</keyword>
<dbReference type="AlphaFoldDB" id="A0A3B0C064"/>
<evidence type="ECO:0000313" key="12">
    <source>
        <dbReference type="EMBL" id="RKN78790.1"/>
    </source>
</evidence>
<reference evidence="12 13" key="1">
    <citation type="submission" date="2018-10" db="EMBL/GenBank/DDBJ databases">
        <title>Ulvibacterium marinum gen. nov., sp. nov., a novel marine bacterium of the family Flavobacteriaceae, isolated from a culture of the green alga Ulva prolifera.</title>
        <authorList>
            <person name="Zhang Z."/>
        </authorList>
    </citation>
    <scope>NUCLEOTIDE SEQUENCE [LARGE SCALE GENOMIC DNA]</scope>
    <source>
        <strain evidence="12 13">CCMM003</strain>
    </source>
</reference>
<dbReference type="PROSITE" id="PS52015">
    <property type="entry name" value="TONB_CTD"/>
    <property type="match status" value="1"/>
</dbReference>
<keyword evidence="3" id="KW-0813">Transport</keyword>
<dbReference type="Proteomes" id="UP000276603">
    <property type="component" value="Unassembled WGS sequence"/>
</dbReference>
<evidence type="ECO:0000256" key="4">
    <source>
        <dbReference type="ARBA" id="ARBA00022475"/>
    </source>
</evidence>
<dbReference type="SUPFAM" id="SSF74653">
    <property type="entry name" value="TolA/TonB C-terminal domain"/>
    <property type="match status" value="1"/>
</dbReference>
<evidence type="ECO:0000256" key="6">
    <source>
        <dbReference type="ARBA" id="ARBA00022692"/>
    </source>
</evidence>
<accession>A0A3B0C064</accession>
<dbReference type="EMBL" id="RBCJ01000004">
    <property type="protein sequence ID" value="RKN78790.1"/>
    <property type="molecule type" value="Genomic_DNA"/>
</dbReference>
<evidence type="ECO:0000256" key="3">
    <source>
        <dbReference type="ARBA" id="ARBA00022448"/>
    </source>
</evidence>
<evidence type="ECO:0000256" key="10">
    <source>
        <dbReference type="SAM" id="Phobius"/>
    </source>
</evidence>
<sequence>MKPKKNPKIDLNKDRAMYFVAGLTLVLLITYVALEWKSYDTIDYVSTGMNVENELIEEVPLTVHFTPPPPPPPIAPPVIEIVNNKVDIIETEIMSDETNQDTQVMEVKEIEVAEVEEDVTVPFILIEDVPIFPGCENASDKRACFQKMMQKHINKTFQYPKLAKELEIEGRVHTMFVIQKDGSIGDIKMRGPDKILEVEAARIIGKLPKMTPGKQRGNPVKVPFVVPITFKLR</sequence>
<dbReference type="GO" id="GO:0055085">
    <property type="term" value="P:transmembrane transport"/>
    <property type="evidence" value="ECO:0007669"/>
    <property type="project" value="InterPro"/>
</dbReference>
<dbReference type="OrthoDB" id="1522859at2"/>
<dbReference type="PANTHER" id="PTHR33446:SF2">
    <property type="entry name" value="PROTEIN TONB"/>
    <property type="match status" value="1"/>
</dbReference>
<evidence type="ECO:0000256" key="9">
    <source>
        <dbReference type="ARBA" id="ARBA00023136"/>
    </source>
</evidence>
<evidence type="ECO:0000256" key="2">
    <source>
        <dbReference type="ARBA" id="ARBA00006555"/>
    </source>
</evidence>
<keyword evidence="8 10" id="KW-1133">Transmembrane helix</keyword>
<dbReference type="InterPro" id="IPR003538">
    <property type="entry name" value="TonB"/>
</dbReference>
<keyword evidence="4" id="KW-1003">Cell membrane</keyword>
<protein>
    <submittedName>
        <fullName evidence="12">Energy transducer TonB</fullName>
    </submittedName>
</protein>
<name>A0A3B0C064_9FLAO</name>
<dbReference type="PRINTS" id="PR01374">
    <property type="entry name" value="TONBPROTEIN"/>
</dbReference>
<evidence type="ECO:0000259" key="11">
    <source>
        <dbReference type="PROSITE" id="PS52015"/>
    </source>
</evidence>
<dbReference type="InterPro" id="IPR051045">
    <property type="entry name" value="TonB-dependent_transducer"/>
</dbReference>
<dbReference type="GO" id="GO:0015031">
    <property type="term" value="P:protein transport"/>
    <property type="evidence" value="ECO:0007669"/>
    <property type="project" value="UniProtKB-KW"/>
</dbReference>
<dbReference type="Gene3D" id="3.30.1150.10">
    <property type="match status" value="1"/>
</dbReference>
<organism evidence="12 13">
    <name type="scientific">Ulvibacterium marinum</name>
    <dbReference type="NCBI Taxonomy" id="2419782"/>
    <lineage>
        <taxon>Bacteria</taxon>
        <taxon>Pseudomonadati</taxon>
        <taxon>Bacteroidota</taxon>
        <taxon>Flavobacteriia</taxon>
        <taxon>Flavobacteriales</taxon>
        <taxon>Flavobacteriaceae</taxon>
        <taxon>Ulvibacterium</taxon>
    </lineage>
</organism>
<dbReference type="InterPro" id="IPR037682">
    <property type="entry name" value="TonB_C"/>
</dbReference>
<evidence type="ECO:0000256" key="8">
    <source>
        <dbReference type="ARBA" id="ARBA00022989"/>
    </source>
</evidence>
<dbReference type="GO" id="GO:0030288">
    <property type="term" value="C:outer membrane-bounded periplasmic space"/>
    <property type="evidence" value="ECO:0007669"/>
    <property type="project" value="InterPro"/>
</dbReference>
<dbReference type="InterPro" id="IPR006260">
    <property type="entry name" value="TonB/TolA_C"/>
</dbReference>
<comment type="subcellular location">
    <subcellularLocation>
        <location evidence="1">Cell inner membrane</location>
        <topology evidence="1">Single-pass membrane protein</topology>
        <orientation evidence="1">Periplasmic side</orientation>
    </subcellularLocation>
</comment>
<dbReference type="PANTHER" id="PTHR33446">
    <property type="entry name" value="PROTEIN TONB-RELATED"/>
    <property type="match status" value="1"/>
</dbReference>
<evidence type="ECO:0000256" key="5">
    <source>
        <dbReference type="ARBA" id="ARBA00022519"/>
    </source>
</evidence>
<keyword evidence="9 10" id="KW-0472">Membrane</keyword>
<dbReference type="GO" id="GO:0098797">
    <property type="term" value="C:plasma membrane protein complex"/>
    <property type="evidence" value="ECO:0007669"/>
    <property type="project" value="TreeGrafter"/>
</dbReference>
<feature type="domain" description="TonB C-terminal" evidence="11">
    <location>
        <begin position="144"/>
        <end position="233"/>
    </location>
</feature>
<proteinExistence type="inferred from homology"/>
<feature type="transmembrane region" description="Helical" evidence="10">
    <location>
        <begin position="16"/>
        <end position="34"/>
    </location>
</feature>